<evidence type="ECO:0000313" key="13">
    <source>
        <dbReference type="Proteomes" id="UP001143304"/>
    </source>
</evidence>
<evidence type="ECO:0000256" key="5">
    <source>
        <dbReference type="ARBA" id="ARBA00022927"/>
    </source>
</evidence>
<evidence type="ECO:0000256" key="6">
    <source>
        <dbReference type="ARBA" id="ARBA00022989"/>
    </source>
</evidence>
<evidence type="ECO:0000256" key="1">
    <source>
        <dbReference type="ARBA" id="ARBA00004651"/>
    </source>
</evidence>
<protein>
    <submittedName>
        <fullName evidence="12">Membrane protein insertase YidC</fullName>
    </submittedName>
</protein>
<feature type="transmembrane region" description="Helical" evidence="10">
    <location>
        <begin position="12"/>
        <end position="30"/>
    </location>
</feature>
<keyword evidence="13" id="KW-1185">Reference proteome</keyword>
<feature type="domain" description="Membrane insertase YidC/Oxa/ALB C-terminal" evidence="11">
    <location>
        <begin position="190"/>
        <end position="390"/>
    </location>
</feature>
<evidence type="ECO:0000256" key="2">
    <source>
        <dbReference type="ARBA" id="ARBA00022448"/>
    </source>
</evidence>
<feature type="transmembrane region" description="Helical" evidence="10">
    <location>
        <begin position="259"/>
        <end position="281"/>
    </location>
</feature>
<evidence type="ECO:0000256" key="4">
    <source>
        <dbReference type="ARBA" id="ARBA00022692"/>
    </source>
</evidence>
<comment type="caution">
    <text evidence="12">The sequence shown here is derived from an EMBL/GenBank/DDBJ whole genome shotgun (WGS) entry which is preliminary data.</text>
</comment>
<dbReference type="CDD" id="cd20070">
    <property type="entry name" value="5TM_YidC_Alb3"/>
    <property type="match status" value="1"/>
</dbReference>
<evidence type="ECO:0000256" key="8">
    <source>
        <dbReference type="ARBA" id="ARBA00023186"/>
    </source>
</evidence>
<dbReference type="InterPro" id="IPR028055">
    <property type="entry name" value="YidC/Oxa/ALB_C"/>
</dbReference>
<comment type="similarity">
    <text evidence="9">Belongs to the OXA1/ALB3/YidC family.</text>
</comment>
<keyword evidence="4 9" id="KW-0812">Transmembrane</keyword>
<keyword evidence="2" id="KW-0813">Transport</keyword>
<feature type="transmembrane region" description="Helical" evidence="10">
    <location>
        <begin position="353"/>
        <end position="377"/>
    </location>
</feature>
<keyword evidence="6 10" id="KW-1133">Transmembrane helix</keyword>
<dbReference type="NCBIfam" id="TIGR03592">
    <property type="entry name" value="yidC_oxa1_cterm"/>
    <property type="match status" value="1"/>
</dbReference>
<feature type="transmembrane region" description="Helical" evidence="10">
    <location>
        <begin position="320"/>
        <end position="341"/>
    </location>
</feature>
<evidence type="ECO:0000256" key="10">
    <source>
        <dbReference type="SAM" id="Phobius"/>
    </source>
</evidence>
<evidence type="ECO:0000313" key="12">
    <source>
        <dbReference type="EMBL" id="MCX2976276.1"/>
    </source>
</evidence>
<evidence type="ECO:0000256" key="3">
    <source>
        <dbReference type="ARBA" id="ARBA00022475"/>
    </source>
</evidence>
<organism evidence="12 13">
    <name type="scientific">Candidatus Marimicrobium litorale</name>
    <dbReference type="NCBI Taxonomy" id="2518991"/>
    <lineage>
        <taxon>Bacteria</taxon>
        <taxon>Pseudomonadati</taxon>
        <taxon>Pseudomonadota</taxon>
        <taxon>Gammaproteobacteria</taxon>
        <taxon>Cellvibrionales</taxon>
        <taxon>Halieaceae</taxon>
        <taxon>Marimicrobium</taxon>
    </lineage>
</organism>
<dbReference type="Proteomes" id="UP001143304">
    <property type="component" value="Unassembled WGS sequence"/>
</dbReference>
<keyword evidence="3" id="KW-1003">Cell membrane</keyword>
<sequence>MIEGTACPGGILMNAFTAVRLLILVCIALIPGHALAMNATQAELAEFNKTGDFDRVRTLVQESRPFYGMASYYNSIAFYLVDIDGVVAQSPGEDVQLVQGQWFAAMGRFDTLLVSGPGLSLTVSENTFITTAFPRGGVQAELVRNDRLSSQYGLPLEELRYAHLWRPVGWLAGVVESSLVALQQAGSMSWGLAIICFTVALKVLLVPLGVVTVRMQRKVSEVQLELAPQLASIKAQYDGEEAHNRIMAAHKSLGVSPFFVLKPMLGMLLQIPIWIAVFNALGEMPQLQNSGFLWIESLAYPDSIARLPFVIPLLGDSVSLLPWLMSGVTLLSALLFQDRLAPADELRKQKRNLYFIALAFFLLFYPFPAAMVLYWTLSNALQIVQQHFIRV</sequence>
<dbReference type="PANTHER" id="PTHR12428:SF65">
    <property type="entry name" value="CYTOCHROME C OXIDASE ASSEMBLY PROTEIN COX18, MITOCHONDRIAL"/>
    <property type="match status" value="1"/>
</dbReference>
<name>A0ABT3T356_9GAMM</name>
<dbReference type="Pfam" id="PF02096">
    <property type="entry name" value="60KD_IMP"/>
    <property type="match status" value="1"/>
</dbReference>
<gene>
    <name evidence="12" type="ORF">EYC82_02755</name>
</gene>
<keyword evidence="8" id="KW-0143">Chaperone</keyword>
<dbReference type="InterPro" id="IPR047196">
    <property type="entry name" value="YidC_ALB_C"/>
</dbReference>
<evidence type="ECO:0000256" key="7">
    <source>
        <dbReference type="ARBA" id="ARBA00023136"/>
    </source>
</evidence>
<reference evidence="12" key="1">
    <citation type="submission" date="2019-02" db="EMBL/GenBank/DDBJ databases">
        <authorList>
            <person name="Li S.-H."/>
        </authorList>
    </citation>
    <scope>NUCLEOTIDE SEQUENCE</scope>
    <source>
        <strain evidence="12">IMCC11814</strain>
    </source>
</reference>
<dbReference type="EMBL" id="SHNO01000001">
    <property type="protein sequence ID" value="MCX2976276.1"/>
    <property type="molecule type" value="Genomic_DNA"/>
</dbReference>
<dbReference type="PANTHER" id="PTHR12428">
    <property type="entry name" value="OXA1"/>
    <property type="match status" value="1"/>
</dbReference>
<accession>A0ABT3T356</accession>
<evidence type="ECO:0000259" key="11">
    <source>
        <dbReference type="Pfam" id="PF02096"/>
    </source>
</evidence>
<evidence type="ECO:0000256" key="9">
    <source>
        <dbReference type="RuleBase" id="RU003945"/>
    </source>
</evidence>
<keyword evidence="5" id="KW-0653">Protein transport</keyword>
<proteinExistence type="inferred from homology"/>
<dbReference type="InterPro" id="IPR001708">
    <property type="entry name" value="YidC/ALB3/OXA1/COX18"/>
</dbReference>
<feature type="transmembrane region" description="Helical" evidence="10">
    <location>
        <begin position="188"/>
        <end position="211"/>
    </location>
</feature>
<comment type="subcellular location">
    <subcellularLocation>
        <location evidence="1">Cell membrane</location>
        <topology evidence="1">Multi-pass membrane protein</topology>
    </subcellularLocation>
    <subcellularLocation>
        <location evidence="9">Membrane</location>
        <topology evidence="9">Multi-pass membrane protein</topology>
    </subcellularLocation>
</comment>
<keyword evidence="7 10" id="KW-0472">Membrane</keyword>